<evidence type="ECO:0000256" key="1">
    <source>
        <dbReference type="SAM" id="MobiDB-lite"/>
    </source>
</evidence>
<evidence type="ECO:0000256" key="2">
    <source>
        <dbReference type="SAM" id="SignalP"/>
    </source>
</evidence>
<evidence type="ECO:0000259" key="3">
    <source>
        <dbReference type="Pfam" id="PF13372"/>
    </source>
</evidence>
<keyword evidence="5" id="KW-1185">Reference proteome</keyword>
<dbReference type="Proteomes" id="UP000297693">
    <property type="component" value="Unassembled WGS sequence"/>
</dbReference>
<feature type="domain" description="Alginate export" evidence="3">
    <location>
        <begin position="116"/>
        <end position="520"/>
    </location>
</feature>
<organism evidence="4 5">
    <name type="scientific">Leptospira ognonensis</name>
    <dbReference type="NCBI Taxonomy" id="2484945"/>
    <lineage>
        <taxon>Bacteria</taxon>
        <taxon>Pseudomonadati</taxon>
        <taxon>Spirochaetota</taxon>
        <taxon>Spirochaetia</taxon>
        <taxon>Leptospirales</taxon>
        <taxon>Leptospiraceae</taxon>
        <taxon>Leptospira</taxon>
    </lineage>
</organism>
<sequence>MKQNMKKEFLRICLCALLLGSSLLAQGSQKDKNKTDKVAENVLDLDPPAEIKYESQPNDGKGIDSIKQELAEEERKNEKDYYVNPKSYGTTRILVPQTYVKTLSQTGISSLKNLDWIEAGLDYRTRYEHRENDLRRPDAGVDRPLLLRTRGYFGIKEVLDPIRFAVEIEDAQRVNGKYEVDNRDVNRAEPINAYGELFFKDGVGLNRPLSIRYGIMCFEFLDRRLIGLNEWRNTTNTFQGAKISLGKDQNNWSVDFLALKPLERLTNELDKPVRNQLFGGVIGHIRHFSKIITIEPFYLGLKQSKLDQSKFNETKLAFEPNNRIGREIHTVGVRFYNVYMSGFDYDISAMTQFGVNDTDKQQRHEAMAYTFETGYSFQHPWKPRAGFFFGYVSGDKNPNDNTNQRFERLYGFARPWSSNDYIQMENLKSPKLVVEFEPLRGVKVDTAVVWFYLASAKDRWSGVGNLRDQTGQSGEYMGFEYNFRARYDLNSRVKANIGYAYFKPGDFTINTTGREMNSHFGYLELMYSLF</sequence>
<reference evidence="4" key="1">
    <citation type="journal article" date="2019" name="PLoS Negl. Trop. Dis.">
        <title>Revisiting the worldwide diversity of Leptospira species in the environment.</title>
        <authorList>
            <person name="Vincent A.T."/>
            <person name="Schiettekatte O."/>
            <person name="Bourhy P."/>
            <person name="Veyrier F.J."/>
            <person name="Picardeau M."/>
        </authorList>
    </citation>
    <scope>NUCLEOTIDE SEQUENCE [LARGE SCALE GENOMIC DNA]</scope>
    <source>
        <strain evidence="4">201702476</strain>
    </source>
</reference>
<feature type="signal peptide" evidence="2">
    <location>
        <begin position="1"/>
        <end position="25"/>
    </location>
</feature>
<protein>
    <submittedName>
        <fullName evidence="4">Alginate export family protein</fullName>
    </submittedName>
</protein>
<feature type="compositionally biased region" description="Basic and acidic residues" evidence="1">
    <location>
        <begin position="29"/>
        <end position="39"/>
    </location>
</feature>
<feature type="chain" id="PRO_5020664259" evidence="2">
    <location>
        <begin position="26"/>
        <end position="530"/>
    </location>
</feature>
<dbReference type="Gene3D" id="2.40.160.100">
    <property type="match status" value="1"/>
</dbReference>
<keyword evidence="2" id="KW-0732">Signal</keyword>
<dbReference type="EMBL" id="RQGD01000022">
    <property type="protein sequence ID" value="TGL60195.1"/>
    <property type="molecule type" value="Genomic_DNA"/>
</dbReference>
<accession>A0A4V3JRG7</accession>
<evidence type="ECO:0000313" key="5">
    <source>
        <dbReference type="Proteomes" id="UP000297693"/>
    </source>
</evidence>
<feature type="region of interest" description="Disordered" evidence="1">
    <location>
        <begin position="29"/>
        <end position="63"/>
    </location>
</feature>
<name>A0A4V3JRG7_9LEPT</name>
<gene>
    <name evidence="4" type="ORF">EHQ58_06755</name>
</gene>
<dbReference type="InterPro" id="IPR025388">
    <property type="entry name" value="Alginate_export_dom"/>
</dbReference>
<proteinExistence type="predicted"/>
<dbReference type="OrthoDB" id="9764666at2"/>
<dbReference type="InterPro" id="IPR053728">
    <property type="entry name" value="Alginate_Permeability_Chnl"/>
</dbReference>
<comment type="caution">
    <text evidence="4">The sequence shown here is derived from an EMBL/GenBank/DDBJ whole genome shotgun (WGS) entry which is preliminary data.</text>
</comment>
<evidence type="ECO:0000313" key="4">
    <source>
        <dbReference type="EMBL" id="TGL60195.1"/>
    </source>
</evidence>
<dbReference type="AlphaFoldDB" id="A0A4V3JRG7"/>
<dbReference type="Pfam" id="PF13372">
    <property type="entry name" value="Alginate_exp"/>
    <property type="match status" value="1"/>
</dbReference>
<dbReference type="RefSeq" id="WP_135623121.1">
    <property type="nucleotide sequence ID" value="NZ_RQGD01000022.1"/>
</dbReference>